<evidence type="ECO:0000313" key="2">
    <source>
        <dbReference type="Proteomes" id="UP000296374"/>
    </source>
</evidence>
<dbReference type="GO" id="GO:0003677">
    <property type="term" value="F:DNA binding"/>
    <property type="evidence" value="ECO:0007669"/>
    <property type="project" value="InterPro"/>
</dbReference>
<dbReference type="Gene3D" id="1.10.10.10">
    <property type="entry name" value="Winged helix-like DNA-binding domain superfamily/Winged helix DNA-binding domain"/>
    <property type="match status" value="1"/>
</dbReference>
<reference evidence="2" key="1">
    <citation type="submission" date="2019-03" db="EMBL/GenBank/DDBJ databases">
        <authorList>
            <person name="Li J."/>
        </authorList>
    </citation>
    <scope>NUCLEOTIDE SEQUENCE [LARGE SCALE GENOMIC DNA]</scope>
    <source>
        <strain evidence="2">2251</strain>
    </source>
</reference>
<dbReference type="EMBL" id="CP038439">
    <property type="protein sequence ID" value="QBX33933.1"/>
    <property type="molecule type" value="Genomic_DNA"/>
</dbReference>
<sequence length="495" mass="53386">MRFRLRLMGPVGLTSALGQDVTPRSRKARGMLALLGTAPGLRMARARLQDLLWSQSPPAQGAASLRQTLHDLRHALDAALIGGDGWAGLDPAVVSVDLRPAPGLAGQPAEFAEGLEIDDPEFEDWLRDMRLALEDQAPARQLPLLIVGEPQGDSAQARMLTKFLLQEAAARAAPLIPARATQMAEAGEGLLVESWCLGQPDDKVLMMMVLRDIASGTQLWAQHYPLSSALHDLRRASGALAMTMIQTARQAGQGGWMLYPLPDLFSFSRSRLLAADRHLQQAEGAVPCALRAFLRYTLIIERQGADPRALLEEAEAHCRRAFEAAPGDPIVLAICSLMRSWRGEVAGALDLARLACRLSPGHDMAHLALSQALNDAGRDSDALTTILRADAGPMAVLGQASWQMRRAVAQLRLGRLAEAEAAAATALAYAPDCRPALRILAALRFHRHDEAGAAEALSALRRAEPDFSLQLMASPDYPVTTLRRMGLLNVTQSGL</sequence>
<dbReference type="KEGG" id="plia:E4191_03820"/>
<dbReference type="SUPFAM" id="SSF46894">
    <property type="entry name" value="C-terminal effector domain of the bipartite response regulators"/>
    <property type="match status" value="1"/>
</dbReference>
<dbReference type="AlphaFoldDB" id="A0A4P7HK02"/>
<proteinExistence type="predicted"/>
<dbReference type="Proteomes" id="UP000296374">
    <property type="component" value="Chromosome"/>
</dbReference>
<dbReference type="InterPro" id="IPR011990">
    <property type="entry name" value="TPR-like_helical_dom_sf"/>
</dbReference>
<dbReference type="SUPFAM" id="SSF48452">
    <property type="entry name" value="TPR-like"/>
    <property type="match status" value="1"/>
</dbReference>
<dbReference type="InterPro" id="IPR036388">
    <property type="entry name" value="WH-like_DNA-bd_sf"/>
</dbReference>
<gene>
    <name evidence="1" type="ORF">E4191_03820</name>
</gene>
<name>A0A4P7HK02_9RHOB</name>
<dbReference type="GO" id="GO:0006355">
    <property type="term" value="P:regulation of DNA-templated transcription"/>
    <property type="evidence" value="ECO:0007669"/>
    <property type="project" value="InterPro"/>
</dbReference>
<organism evidence="1 2">
    <name type="scientific">Paracoccus liaowanqingii</name>
    <dbReference type="NCBI Taxonomy" id="2560053"/>
    <lineage>
        <taxon>Bacteria</taxon>
        <taxon>Pseudomonadati</taxon>
        <taxon>Pseudomonadota</taxon>
        <taxon>Alphaproteobacteria</taxon>
        <taxon>Rhodobacterales</taxon>
        <taxon>Paracoccaceae</taxon>
        <taxon>Paracoccus</taxon>
    </lineage>
</organism>
<dbReference type="Gene3D" id="1.25.40.10">
    <property type="entry name" value="Tetratricopeptide repeat domain"/>
    <property type="match status" value="1"/>
</dbReference>
<evidence type="ECO:0000313" key="1">
    <source>
        <dbReference type="EMBL" id="QBX33933.1"/>
    </source>
</evidence>
<dbReference type="InterPro" id="IPR016032">
    <property type="entry name" value="Sig_transdc_resp-reg_C-effctor"/>
</dbReference>
<dbReference type="RefSeq" id="WP_135312226.1">
    <property type="nucleotide sequence ID" value="NZ_CP038439.1"/>
</dbReference>
<accession>A0A4P7HK02</accession>
<protein>
    <submittedName>
        <fullName evidence="1">SARP family transcriptional regulator</fullName>
    </submittedName>
</protein>